<dbReference type="OrthoDB" id="9816431at2"/>
<protein>
    <submittedName>
        <fullName evidence="6">TetR/AcrR family transcriptional regulator</fullName>
    </submittedName>
</protein>
<evidence type="ECO:0000256" key="2">
    <source>
        <dbReference type="ARBA" id="ARBA00023125"/>
    </source>
</evidence>
<keyword evidence="1" id="KW-0805">Transcription regulation</keyword>
<dbReference type="FunFam" id="1.10.10.60:FF:000141">
    <property type="entry name" value="TetR family transcriptional regulator"/>
    <property type="match status" value="1"/>
</dbReference>
<dbReference type="InterPro" id="IPR023772">
    <property type="entry name" value="DNA-bd_HTH_TetR-type_CS"/>
</dbReference>
<accession>A0A4Q2SAY2</accession>
<dbReference type="Gene3D" id="1.10.357.10">
    <property type="entry name" value="Tetracycline Repressor, domain 2"/>
    <property type="match status" value="1"/>
</dbReference>
<dbReference type="SUPFAM" id="SSF46689">
    <property type="entry name" value="Homeodomain-like"/>
    <property type="match status" value="1"/>
</dbReference>
<keyword evidence="7" id="KW-1185">Reference proteome</keyword>
<keyword evidence="3" id="KW-0804">Transcription</keyword>
<dbReference type="EMBL" id="SDVB01000380">
    <property type="protein sequence ID" value="RYB98073.1"/>
    <property type="molecule type" value="Genomic_DNA"/>
</dbReference>
<dbReference type="Gene3D" id="1.10.10.60">
    <property type="entry name" value="Homeodomain-like"/>
    <property type="match status" value="1"/>
</dbReference>
<gene>
    <name evidence="6" type="ORF">EUU22_23015</name>
</gene>
<evidence type="ECO:0000313" key="6">
    <source>
        <dbReference type="EMBL" id="RYB98073.1"/>
    </source>
</evidence>
<name>A0A4Q2SAY2_9HYPH</name>
<dbReference type="InterPro" id="IPR001647">
    <property type="entry name" value="HTH_TetR"/>
</dbReference>
<dbReference type="InterPro" id="IPR050109">
    <property type="entry name" value="HTH-type_TetR-like_transc_reg"/>
</dbReference>
<sequence length="226" mass="25122">MSETPNPIPETSLCSVGRFAAGEDPVKREQILDGARSVFMRVGFDAASMNDVTREAGVSKGTIYVYFDSKEELFGALIEREKGRFTEFLRDILAESSDVHDGLRRFGIAFARHIINSDMIPAMRILLGVVDRMPSLCKRFFASAPANARTVLRTFIEQQVEAGALKVEDTDLAARQYIELATGQFFRQRLFGEMTAPPEETEIEYVVDSGLKVFMAAYGTEARADG</sequence>
<dbReference type="InterPro" id="IPR039536">
    <property type="entry name" value="TetR_C_Proteobacteria"/>
</dbReference>
<dbReference type="AlphaFoldDB" id="A0A4Q2SAY2"/>
<evidence type="ECO:0000259" key="5">
    <source>
        <dbReference type="PROSITE" id="PS50977"/>
    </source>
</evidence>
<dbReference type="Pfam" id="PF14246">
    <property type="entry name" value="TetR_C_7"/>
    <property type="match status" value="1"/>
</dbReference>
<feature type="DNA-binding region" description="H-T-H motif" evidence="4">
    <location>
        <begin position="48"/>
        <end position="67"/>
    </location>
</feature>
<dbReference type="InterPro" id="IPR036271">
    <property type="entry name" value="Tet_transcr_reg_TetR-rel_C_sf"/>
</dbReference>
<evidence type="ECO:0000256" key="4">
    <source>
        <dbReference type="PROSITE-ProRule" id="PRU00335"/>
    </source>
</evidence>
<dbReference type="SUPFAM" id="SSF48498">
    <property type="entry name" value="Tetracyclin repressor-like, C-terminal domain"/>
    <property type="match status" value="1"/>
</dbReference>
<dbReference type="PANTHER" id="PTHR30055:SF146">
    <property type="entry name" value="HTH-TYPE TRANSCRIPTIONAL DUAL REGULATOR CECR"/>
    <property type="match status" value="1"/>
</dbReference>
<evidence type="ECO:0000313" key="7">
    <source>
        <dbReference type="Proteomes" id="UP000291088"/>
    </source>
</evidence>
<dbReference type="RefSeq" id="WP_129334406.1">
    <property type="nucleotide sequence ID" value="NZ_SDVB01000380.1"/>
</dbReference>
<evidence type="ECO:0000256" key="3">
    <source>
        <dbReference type="ARBA" id="ARBA00023163"/>
    </source>
</evidence>
<feature type="domain" description="HTH tetR-type" evidence="5">
    <location>
        <begin position="25"/>
        <end position="85"/>
    </location>
</feature>
<dbReference type="GO" id="GO:0003700">
    <property type="term" value="F:DNA-binding transcription factor activity"/>
    <property type="evidence" value="ECO:0007669"/>
    <property type="project" value="TreeGrafter"/>
</dbReference>
<dbReference type="Pfam" id="PF00440">
    <property type="entry name" value="TetR_N"/>
    <property type="match status" value="1"/>
</dbReference>
<dbReference type="PROSITE" id="PS01081">
    <property type="entry name" value="HTH_TETR_1"/>
    <property type="match status" value="1"/>
</dbReference>
<dbReference type="PROSITE" id="PS50977">
    <property type="entry name" value="HTH_TETR_2"/>
    <property type="match status" value="1"/>
</dbReference>
<reference evidence="6 7" key="1">
    <citation type="submission" date="2019-01" db="EMBL/GenBank/DDBJ databases">
        <authorList>
            <person name="Deng T."/>
        </authorList>
    </citation>
    <scope>NUCLEOTIDE SEQUENCE [LARGE SCALE GENOMIC DNA]</scope>
    <source>
        <strain evidence="6 7">F8825</strain>
    </source>
</reference>
<comment type="caution">
    <text evidence="6">The sequence shown here is derived from an EMBL/GenBank/DDBJ whole genome shotgun (WGS) entry which is preliminary data.</text>
</comment>
<proteinExistence type="predicted"/>
<dbReference type="PANTHER" id="PTHR30055">
    <property type="entry name" value="HTH-TYPE TRANSCRIPTIONAL REGULATOR RUTR"/>
    <property type="match status" value="1"/>
</dbReference>
<dbReference type="GO" id="GO:0000976">
    <property type="term" value="F:transcription cis-regulatory region binding"/>
    <property type="evidence" value="ECO:0007669"/>
    <property type="project" value="TreeGrafter"/>
</dbReference>
<dbReference type="InterPro" id="IPR009057">
    <property type="entry name" value="Homeodomain-like_sf"/>
</dbReference>
<dbReference type="Proteomes" id="UP000291088">
    <property type="component" value="Unassembled WGS sequence"/>
</dbReference>
<organism evidence="6 7">
    <name type="scientific">Ciceribacter ferrooxidans</name>
    <dbReference type="NCBI Taxonomy" id="2509717"/>
    <lineage>
        <taxon>Bacteria</taxon>
        <taxon>Pseudomonadati</taxon>
        <taxon>Pseudomonadota</taxon>
        <taxon>Alphaproteobacteria</taxon>
        <taxon>Hyphomicrobiales</taxon>
        <taxon>Rhizobiaceae</taxon>
        <taxon>Ciceribacter</taxon>
    </lineage>
</organism>
<keyword evidence="2 4" id="KW-0238">DNA-binding</keyword>
<dbReference type="PRINTS" id="PR00455">
    <property type="entry name" value="HTHTETR"/>
</dbReference>
<evidence type="ECO:0000256" key="1">
    <source>
        <dbReference type="ARBA" id="ARBA00023015"/>
    </source>
</evidence>